<evidence type="ECO:0000256" key="5">
    <source>
        <dbReference type="ARBA" id="ARBA00023125"/>
    </source>
</evidence>
<dbReference type="eggNOG" id="COG0675">
    <property type="taxonomic scope" value="Bacteria"/>
</dbReference>
<evidence type="ECO:0000313" key="11">
    <source>
        <dbReference type="Proteomes" id="UP000002508"/>
    </source>
</evidence>
<dbReference type="InterPro" id="IPR021027">
    <property type="entry name" value="Transposase_put_HTH"/>
</dbReference>
<dbReference type="AlphaFoldDB" id="B8GCQ6"/>
<evidence type="ECO:0000256" key="4">
    <source>
        <dbReference type="ARBA" id="ARBA00022833"/>
    </source>
</evidence>
<evidence type="ECO:0000256" key="2">
    <source>
        <dbReference type="ARBA" id="ARBA00022578"/>
    </source>
</evidence>
<dbReference type="Pfam" id="PF12323">
    <property type="entry name" value="HTH_OrfB_IS605"/>
    <property type="match status" value="1"/>
</dbReference>
<keyword evidence="11" id="KW-1185">Reference proteome</keyword>
<dbReference type="InterPro" id="IPR001959">
    <property type="entry name" value="Transposase"/>
</dbReference>
<evidence type="ECO:0000259" key="9">
    <source>
        <dbReference type="Pfam" id="PF12323"/>
    </source>
</evidence>
<dbReference type="GO" id="GO:0032196">
    <property type="term" value="P:transposition"/>
    <property type="evidence" value="ECO:0007669"/>
    <property type="project" value="UniProtKB-KW"/>
</dbReference>
<keyword evidence="4" id="KW-0862">Zinc</keyword>
<dbReference type="HOGENOM" id="CLU_032903_0_1_0"/>
<evidence type="ECO:0000256" key="3">
    <source>
        <dbReference type="ARBA" id="ARBA00022723"/>
    </source>
</evidence>
<dbReference type="RefSeq" id="WP_012615472.1">
    <property type="nucleotide sequence ID" value="NC_011831.1"/>
</dbReference>
<evidence type="ECO:0000313" key="10">
    <source>
        <dbReference type="EMBL" id="ACL23106.1"/>
    </source>
</evidence>
<proteinExistence type="inferred from homology"/>
<reference evidence="10" key="1">
    <citation type="submission" date="2008-12" db="EMBL/GenBank/DDBJ databases">
        <title>Complete sequence of Chloroflexus aggregans DSM 9485.</title>
        <authorList>
            <consortium name="US DOE Joint Genome Institute"/>
            <person name="Lucas S."/>
            <person name="Copeland A."/>
            <person name="Lapidus A."/>
            <person name="Glavina del Rio T."/>
            <person name="Dalin E."/>
            <person name="Tice H."/>
            <person name="Pitluck S."/>
            <person name="Foster B."/>
            <person name="Larimer F."/>
            <person name="Land M."/>
            <person name="Hauser L."/>
            <person name="Kyrpides N."/>
            <person name="Mikhailova N."/>
            <person name="Bryant D."/>
            <person name="Richardson P."/>
        </authorList>
    </citation>
    <scope>NUCLEOTIDE SEQUENCE</scope>
    <source>
        <strain evidence="10">DSM 9485</strain>
    </source>
</reference>
<sequence length="466" mass="51132">MKTFVYTLRPTPAQVACLSETVETCRQRYNHALSERKTAYRERGESIGFARQCASLPMLKREVPYLQRVYSQVVQDVVRRGDRAFQAFVRRVNAGEKAGYPRCKGQGRYDSFTYPRWGNGVKREQGRLVLSKIGALRLHNDRPVEGTPTICIIVRNADGWYAHIVCDVAPSPLPPTGRSFATLSNGVQIANPRSYRVAERTLKQAQRRLSRRVKGSNRSRKARTLLANAHLKVKRARRDFAHTIARAPVNEDDHIAVEKPNIRGMVRNHPLAKSIHDAGWGIVLNILLAKAARAGRVVVAVNPAGTSHVCAHCGESVPKRLAVRWHSCPYCGCELHRDHNAALTILKKGGGTAFGEAQPLGGLQNREPPQALAVGVSGELDAAVGGQRATSTLGEVWRFAQESRIATLIDESGLRLTPVDDPTTPGALDDAVDEVIATVIEQGGQVVFVPNGSLGVHQRIAGILRY</sequence>
<comment type="similarity">
    <text evidence="1">In the C-terminal section; belongs to the transposase 35 family.</text>
</comment>
<dbReference type="NCBIfam" id="NF040570">
    <property type="entry name" value="guided_TnpB"/>
    <property type="match status" value="1"/>
</dbReference>
<evidence type="ECO:0000256" key="6">
    <source>
        <dbReference type="ARBA" id="ARBA00023172"/>
    </source>
</evidence>
<dbReference type="Proteomes" id="UP000002508">
    <property type="component" value="Chromosome"/>
</dbReference>
<accession>B8GCQ6</accession>
<feature type="domain" description="Probable transposase IS891/IS1136/IS1341" evidence="7">
    <location>
        <begin position="179"/>
        <end position="268"/>
    </location>
</feature>
<dbReference type="GO" id="GO:0006310">
    <property type="term" value="P:DNA recombination"/>
    <property type="evidence" value="ECO:0007669"/>
    <property type="project" value="UniProtKB-KW"/>
</dbReference>
<keyword evidence="5" id="KW-0238">DNA-binding</keyword>
<dbReference type="InterPro" id="IPR010095">
    <property type="entry name" value="Cas12f1-like_TNB"/>
</dbReference>
<keyword evidence="2" id="KW-0815">Transposition</keyword>
<dbReference type="NCBIfam" id="TIGR01766">
    <property type="entry name" value="IS200/IS605 family accessory protein TnpB-like domain"/>
    <property type="match status" value="1"/>
</dbReference>
<dbReference type="Pfam" id="PF07282">
    <property type="entry name" value="Cas12f1-like_TNB"/>
    <property type="match status" value="1"/>
</dbReference>
<dbReference type="KEGG" id="cag:Cagg_0155"/>
<dbReference type="EMBL" id="CP001337">
    <property type="protein sequence ID" value="ACL23106.1"/>
    <property type="molecule type" value="Genomic_DNA"/>
</dbReference>
<feature type="domain" description="Cas12f1-like TNB" evidence="8">
    <location>
        <begin position="280"/>
        <end position="345"/>
    </location>
</feature>
<dbReference type="STRING" id="326427.Cagg_0155"/>
<keyword evidence="3" id="KW-0479">Metal-binding</keyword>
<name>B8GCQ6_CHLAD</name>
<evidence type="ECO:0000256" key="1">
    <source>
        <dbReference type="ARBA" id="ARBA00008761"/>
    </source>
</evidence>
<evidence type="ECO:0000259" key="7">
    <source>
        <dbReference type="Pfam" id="PF01385"/>
    </source>
</evidence>
<feature type="domain" description="Transposase putative helix-turn-helix" evidence="9">
    <location>
        <begin position="2"/>
        <end position="44"/>
    </location>
</feature>
<dbReference type="GO" id="GO:0046872">
    <property type="term" value="F:metal ion binding"/>
    <property type="evidence" value="ECO:0007669"/>
    <property type="project" value="UniProtKB-KW"/>
</dbReference>
<evidence type="ECO:0000259" key="8">
    <source>
        <dbReference type="Pfam" id="PF07282"/>
    </source>
</evidence>
<organism evidence="10 11">
    <name type="scientific">Chloroflexus aggregans (strain MD-66 / DSM 9485)</name>
    <dbReference type="NCBI Taxonomy" id="326427"/>
    <lineage>
        <taxon>Bacteria</taxon>
        <taxon>Bacillati</taxon>
        <taxon>Chloroflexota</taxon>
        <taxon>Chloroflexia</taxon>
        <taxon>Chloroflexales</taxon>
        <taxon>Chloroflexineae</taxon>
        <taxon>Chloroflexaceae</taxon>
        <taxon>Chloroflexus</taxon>
    </lineage>
</organism>
<keyword evidence="6" id="KW-0233">DNA recombination</keyword>
<dbReference type="Pfam" id="PF01385">
    <property type="entry name" value="OrfB_IS605"/>
    <property type="match status" value="1"/>
</dbReference>
<protein>
    <submittedName>
        <fullName evidence="10">Transposase, IS605 OrfB family</fullName>
    </submittedName>
</protein>
<dbReference type="GO" id="GO:0003677">
    <property type="term" value="F:DNA binding"/>
    <property type="evidence" value="ECO:0007669"/>
    <property type="project" value="UniProtKB-KW"/>
</dbReference>
<gene>
    <name evidence="10" type="ordered locus">Cagg_0155</name>
</gene>